<gene>
    <name evidence="1" type="ORF">E1956_04525</name>
</gene>
<evidence type="ECO:0000313" key="1">
    <source>
        <dbReference type="EMBL" id="QBQ96509.1"/>
    </source>
</evidence>
<keyword evidence="2" id="KW-1185">Reference proteome</keyword>
<dbReference type="KEGG" id="ppai:E1956_04525"/>
<dbReference type="Proteomes" id="UP000295727">
    <property type="component" value="Chromosome 1"/>
</dbReference>
<proteinExistence type="predicted"/>
<accession>A0A4P7CR97</accession>
<evidence type="ECO:0000313" key="2">
    <source>
        <dbReference type="Proteomes" id="UP000295727"/>
    </source>
</evidence>
<dbReference type="EMBL" id="CP038148">
    <property type="protein sequence ID" value="QBQ96509.1"/>
    <property type="molecule type" value="Genomic_DNA"/>
</dbReference>
<dbReference type="OrthoDB" id="9096529at2"/>
<organism evidence="1 2">
    <name type="scientific">Paraburkholderia pallida</name>
    <dbReference type="NCBI Taxonomy" id="2547399"/>
    <lineage>
        <taxon>Bacteria</taxon>
        <taxon>Pseudomonadati</taxon>
        <taxon>Pseudomonadota</taxon>
        <taxon>Betaproteobacteria</taxon>
        <taxon>Burkholderiales</taxon>
        <taxon>Burkholderiaceae</taxon>
        <taxon>Paraburkholderia</taxon>
    </lineage>
</organism>
<sequence>MNAAIGIRARPVGRSRALGLVPELLRGWLPLHAWSGRRRAAAAVALGALAAGLMGGACVVLDLGGGLAAQSALADANARLADARQTLARLPALQRDAQDWPQRVRDGNAAGDIRGVSELAAQAGLVLIALEPAPSGGAGAKELRTTKLVASGSFGQLRAFLEGLAALPELAVPAELTVRRSGGSLAVSAMLQVFDGLPAVSIARNDEEGGALADPFASHFAGAQGAAGAPGGAAMRLAGVLVERGRAVALVETTEGTVAVQAGATLGGARVSSVDPARVVLALDGATHTLGWAEDAK</sequence>
<protein>
    <recommendedName>
        <fullName evidence="3">Tfp pilus assembly protein PilO</fullName>
    </recommendedName>
</protein>
<dbReference type="AlphaFoldDB" id="A0A4P7CR97"/>
<dbReference type="RefSeq" id="WP_134747585.1">
    <property type="nucleotide sequence ID" value="NZ_CP038148.1"/>
</dbReference>
<evidence type="ECO:0008006" key="3">
    <source>
        <dbReference type="Google" id="ProtNLM"/>
    </source>
</evidence>
<name>A0A4P7CR97_9BURK</name>
<reference evidence="1 2" key="1">
    <citation type="submission" date="2019-03" db="EMBL/GenBank/DDBJ databases">
        <title>Paraburkholderia sp. 7MH5, isolated from subtropical forest soil.</title>
        <authorList>
            <person name="Gao Z.-H."/>
            <person name="Qiu L.-H."/>
        </authorList>
    </citation>
    <scope>NUCLEOTIDE SEQUENCE [LARGE SCALE GENOMIC DNA]</scope>
    <source>
        <strain evidence="1 2">7MH5</strain>
    </source>
</reference>